<dbReference type="InterPro" id="IPR011234">
    <property type="entry name" value="Fumarylacetoacetase-like_C"/>
</dbReference>
<dbReference type="PANTHER" id="PTHR30143:SF0">
    <property type="entry name" value="2-KETO-4-PENTENOATE HYDRATASE"/>
    <property type="match status" value="1"/>
</dbReference>
<evidence type="ECO:0000259" key="2">
    <source>
        <dbReference type="Pfam" id="PF01557"/>
    </source>
</evidence>
<protein>
    <submittedName>
        <fullName evidence="3">Fumarylacetoacetate hydrolase family protein</fullName>
    </submittedName>
</protein>
<evidence type="ECO:0000313" key="3">
    <source>
        <dbReference type="EMBL" id="UVW35853.1"/>
    </source>
</evidence>
<proteinExistence type="predicted"/>
<name>A0ABY5TPU6_9GAMM</name>
<dbReference type="EMBL" id="CP103416">
    <property type="protein sequence ID" value="UVW35853.1"/>
    <property type="molecule type" value="Genomic_DNA"/>
</dbReference>
<dbReference type="InterPro" id="IPR050772">
    <property type="entry name" value="Hydratase-Decarb/MhpD_sf"/>
</dbReference>
<keyword evidence="3" id="KW-0378">Hydrolase</keyword>
<dbReference type="GO" id="GO:0016787">
    <property type="term" value="F:hydrolase activity"/>
    <property type="evidence" value="ECO:0007669"/>
    <property type="project" value="UniProtKB-KW"/>
</dbReference>
<dbReference type="PANTHER" id="PTHR30143">
    <property type="entry name" value="ACID HYDRATASE"/>
    <property type="match status" value="1"/>
</dbReference>
<accession>A0ABY5TPU6</accession>
<dbReference type="InterPro" id="IPR036663">
    <property type="entry name" value="Fumarylacetoacetase_C_sf"/>
</dbReference>
<keyword evidence="4" id="KW-1185">Reference proteome</keyword>
<sequence length="268" mass="28666">MGLTDAQHQELGATLYQALRTGTSLAPLTDSYATIDIEDGYHISRAMLACRMSDNNETVVGKKIGATSDVVQKMLGVFQPDFGFLTNTMAYANGADIPVAGNLIQPRAEGEIAFVLKQDLRGTEITEDDVLRATDYITPCFEVVDSRIHDWKIKIQDTVADNASCGVYVLGDERIDPNGLNLAALEIEVFKNGQPLSRGFGSAVQGNPLTAVVWLANTLGAFNIPLLAGEVILSGSVVPLEPVIAGDRMSLNLTGEGITPATVSCQFF</sequence>
<keyword evidence="1" id="KW-0456">Lyase</keyword>
<dbReference type="Gene3D" id="3.90.850.10">
    <property type="entry name" value="Fumarylacetoacetase-like, C-terminal domain"/>
    <property type="match status" value="1"/>
</dbReference>
<dbReference type="Pfam" id="PF01557">
    <property type="entry name" value="FAA_hydrolase"/>
    <property type="match status" value="1"/>
</dbReference>
<dbReference type="Proteomes" id="UP001059934">
    <property type="component" value="Chromosome"/>
</dbReference>
<dbReference type="SUPFAM" id="SSF56529">
    <property type="entry name" value="FAH"/>
    <property type="match status" value="1"/>
</dbReference>
<reference evidence="3" key="1">
    <citation type="submission" date="2022-08" db="EMBL/GenBank/DDBJ databases">
        <title>Catabolic pathway analysis in culturable SAR92 clade bacteria reveals their overlooked roles in DMSP degradation in coastal seas.</title>
        <authorList>
            <person name="He X."/>
            <person name="Zhang X."/>
            <person name="Zhang Y."/>
        </authorList>
    </citation>
    <scope>NUCLEOTIDE SEQUENCE</scope>
    <source>
        <strain evidence="3">H455</strain>
    </source>
</reference>
<gene>
    <name evidence="3" type="ORF">NYF23_04390</name>
</gene>
<evidence type="ECO:0000313" key="4">
    <source>
        <dbReference type="Proteomes" id="UP001059934"/>
    </source>
</evidence>
<feature type="domain" description="Fumarylacetoacetase-like C-terminal" evidence="2">
    <location>
        <begin position="78"/>
        <end position="263"/>
    </location>
</feature>
<evidence type="ECO:0000256" key="1">
    <source>
        <dbReference type="ARBA" id="ARBA00023239"/>
    </source>
</evidence>
<organism evidence="3 4">
    <name type="scientific">SAR92 clade bacterium H455</name>
    <dbReference type="NCBI Taxonomy" id="2974818"/>
    <lineage>
        <taxon>Bacteria</taxon>
        <taxon>Pseudomonadati</taxon>
        <taxon>Pseudomonadota</taxon>
        <taxon>Gammaproteobacteria</taxon>
        <taxon>Cellvibrionales</taxon>
        <taxon>Porticoccaceae</taxon>
        <taxon>SAR92 clade</taxon>
    </lineage>
</organism>